<comment type="catalytic activity">
    <reaction evidence="1">
        <text>ATP + protein L-histidine = ADP + protein N-phospho-L-histidine.</text>
        <dbReference type="EC" id="2.7.13.3"/>
    </reaction>
</comment>
<dbReference type="InterPro" id="IPR004358">
    <property type="entry name" value="Sig_transdc_His_kin-like_C"/>
</dbReference>
<dbReference type="CDD" id="cd00075">
    <property type="entry name" value="HATPase"/>
    <property type="match status" value="1"/>
</dbReference>
<dbReference type="InterPro" id="IPR050351">
    <property type="entry name" value="BphY/WalK/GraS-like"/>
</dbReference>
<reference evidence="13 14" key="1">
    <citation type="submission" date="2008-11" db="EMBL/GenBank/DDBJ databases">
        <title>Draft genome sequence of Bacteroides pectinophilus (ATCC 43243).</title>
        <authorList>
            <person name="Sudarsanam P."/>
            <person name="Ley R."/>
            <person name="Guruge J."/>
            <person name="Turnbaugh P.J."/>
            <person name="Mahowald M."/>
            <person name="Liep D."/>
            <person name="Gordon J."/>
        </authorList>
    </citation>
    <scope>NUCLEOTIDE SEQUENCE [LARGE SCALE GENOMIC DNA]</scope>
    <source>
        <strain evidence="13 14">ATCC 43243</strain>
    </source>
</reference>
<feature type="transmembrane region" description="Helical" evidence="10">
    <location>
        <begin position="20"/>
        <end position="37"/>
    </location>
</feature>
<evidence type="ECO:0000256" key="10">
    <source>
        <dbReference type="SAM" id="Phobius"/>
    </source>
</evidence>
<dbReference type="GO" id="GO:0000155">
    <property type="term" value="F:phosphorelay sensor kinase activity"/>
    <property type="evidence" value="ECO:0007669"/>
    <property type="project" value="InterPro"/>
</dbReference>
<dbReference type="SMART" id="SM00387">
    <property type="entry name" value="HATPase_c"/>
    <property type="match status" value="1"/>
</dbReference>
<dbReference type="InterPro" id="IPR003661">
    <property type="entry name" value="HisK_dim/P_dom"/>
</dbReference>
<dbReference type="Gene3D" id="3.30.565.10">
    <property type="entry name" value="Histidine kinase-like ATPase, C-terminal domain"/>
    <property type="match status" value="1"/>
</dbReference>
<dbReference type="Pfam" id="PF02518">
    <property type="entry name" value="HATPase_c"/>
    <property type="match status" value="1"/>
</dbReference>
<keyword evidence="14" id="KW-1185">Reference proteome</keyword>
<dbReference type="EC" id="2.7.13.3" evidence="3"/>
<feature type="domain" description="Histidine kinase" evidence="11">
    <location>
        <begin position="261"/>
        <end position="478"/>
    </location>
</feature>
<keyword evidence="7" id="KW-0418">Kinase</keyword>
<keyword evidence="8" id="KW-0067">ATP-binding</keyword>
<evidence type="ECO:0000256" key="8">
    <source>
        <dbReference type="ARBA" id="ARBA00022840"/>
    </source>
</evidence>
<dbReference type="SUPFAM" id="SSF55874">
    <property type="entry name" value="ATPase domain of HSP90 chaperone/DNA topoisomerase II/histidine kinase"/>
    <property type="match status" value="1"/>
</dbReference>
<keyword evidence="10" id="KW-1133">Transmembrane helix</keyword>
<gene>
    <name evidence="13" type="ORF">BACPEC_02190</name>
</gene>
<evidence type="ECO:0000259" key="12">
    <source>
        <dbReference type="PROSITE" id="PS50885"/>
    </source>
</evidence>
<evidence type="ECO:0000256" key="4">
    <source>
        <dbReference type="ARBA" id="ARBA00022553"/>
    </source>
</evidence>
<dbReference type="GO" id="GO:0005886">
    <property type="term" value="C:plasma membrane"/>
    <property type="evidence" value="ECO:0007669"/>
    <property type="project" value="TreeGrafter"/>
</dbReference>
<evidence type="ECO:0000256" key="1">
    <source>
        <dbReference type="ARBA" id="ARBA00000085"/>
    </source>
</evidence>
<dbReference type="InterPro" id="IPR005467">
    <property type="entry name" value="His_kinase_dom"/>
</dbReference>
<dbReference type="GO" id="GO:0016036">
    <property type="term" value="P:cellular response to phosphate starvation"/>
    <property type="evidence" value="ECO:0007669"/>
    <property type="project" value="TreeGrafter"/>
</dbReference>
<evidence type="ECO:0000256" key="7">
    <source>
        <dbReference type="ARBA" id="ARBA00022777"/>
    </source>
</evidence>
<reference evidence="13 14" key="2">
    <citation type="submission" date="2008-11" db="EMBL/GenBank/DDBJ databases">
        <authorList>
            <person name="Fulton L."/>
            <person name="Clifton S."/>
            <person name="Fulton B."/>
            <person name="Xu J."/>
            <person name="Minx P."/>
            <person name="Pepin K.H."/>
            <person name="Johnson M."/>
            <person name="Bhonagiri V."/>
            <person name="Nash W.E."/>
            <person name="Mardis E.R."/>
            <person name="Wilson R.K."/>
        </authorList>
    </citation>
    <scope>NUCLEOTIDE SEQUENCE [LARGE SCALE GENOMIC DNA]</scope>
    <source>
        <strain evidence="13 14">ATCC 43243</strain>
    </source>
</reference>
<dbReference type="PANTHER" id="PTHR45453:SF1">
    <property type="entry name" value="PHOSPHATE REGULON SENSOR PROTEIN PHOR"/>
    <property type="match status" value="1"/>
</dbReference>
<feature type="transmembrane region" description="Helical" evidence="10">
    <location>
        <begin position="181"/>
        <end position="204"/>
    </location>
</feature>
<keyword evidence="5" id="KW-0808">Transferase</keyword>
<proteinExistence type="predicted"/>
<evidence type="ECO:0000256" key="6">
    <source>
        <dbReference type="ARBA" id="ARBA00022741"/>
    </source>
</evidence>
<evidence type="ECO:0000256" key="5">
    <source>
        <dbReference type="ARBA" id="ARBA00022679"/>
    </source>
</evidence>
<dbReference type="SMART" id="SM00388">
    <property type="entry name" value="HisKA"/>
    <property type="match status" value="1"/>
</dbReference>
<dbReference type="HOGENOM" id="CLU_000445_89_6_9"/>
<dbReference type="eggNOG" id="COG5002">
    <property type="taxonomic scope" value="Bacteria"/>
</dbReference>
<dbReference type="STRING" id="483218.BACPEC_02190"/>
<dbReference type="Gene3D" id="1.10.287.130">
    <property type="match status" value="1"/>
</dbReference>
<evidence type="ECO:0000256" key="2">
    <source>
        <dbReference type="ARBA" id="ARBA00004370"/>
    </source>
</evidence>
<dbReference type="AlphaFoldDB" id="B7ASY2"/>
<name>B7ASY2_9FIRM</name>
<evidence type="ECO:0000259" key="11">
    <source>
        <dbReference type="PROSITE" id="PS50109"/>
    </source>
</evidence>
<evidence type="ECO:0000256" key="9">
    <source>
        <dbReference type="ARBA" id="ARBA00023012"/>
    </source>
</evidence>
<evidence type="ECO:0000256" key="3">
    <source>
        <dbReference type="ARBA" id="ARBA00012438"/>
    </source>
</evidence>
<dbReference type="InterPro" id="IPR036097">
    <property type="entry name" value="HisK_dim/P_sf"/>
</dbReference>
<dbReference type="PRINTS" id="PR00344">
    <property type="entry name" value="BCTRLSENSOR"/>
</dbReference>
<evidence type="ECO:0000313" key="13">
    <source>
        <dbReference type="EMBL" id="EEC57678.1"/>
    </source>
</evidence>
<dbReference type="GO" id="GO:0005524">
    <property type="term" value="F:ATP binding"/>
    <property type="evidence" value="ECO:0007669"/>
    <property type="project" value="UniProtKB-KW"/>
</dbReference>
<dbReference type="SUPFAM" id="SSF47384">
    <property type="entry name" value="Homodimeric domain of signal transducing histidine kinase"/>
    <property type="match status" value="1"/>
</dbReference>
<dbReference type="PROSITE" id="PS50109">
    <property type="entry name" value="HIS_KIN"/>
    <property type="match status" value="1"/>
</dbReference>
<dbReference type="InterPro" id="IPR003594">
    <property type="entry name" value="HATPase_dom"/>
</dbReference>
<dbReference type="PANTHER" id="PTHR45453">
    <property type="entry name" value="PHOSPHATE REGULON SENSOR PROTEIN PHOR"/>
    <property type="match status" value="1"/>
</dbReference>
<organism evidence="13 14">
    <name type="scientific">[Bacteroides] pectinophilus ATCC 43243</name>
    <dbReference type="NCBI Taxonomy" id="483218"/>
    <lineage>
        <taxon>Bacteria</taxon>
        <taxon>Bacillati</taxon>
        <taxon>Bacillota</taxon>
        <taxon>Clostridia</taxon>
        <taxon>Eubacteriales</taxon>
    </lineage>
</organism>
<dbReference type="CDD" id="cd00082">
    <property type="entry name" value="HisKA"/>
    <property type="match status" value="1"/>
</dbReference>
<dbReference type="Proteomes" id="UP000003136">
    <property type="component" value="Unassembled WGS sequence"/>
</dbReference>
<keyword evidence="9" id="KW-0902">Two-component regulatory system</keyword>
<evidence type="ECO:0000313" key="14">
    <source>
        <dbReference type="Proteomes" id="UP000003136"/>
    </source>
</evidence>
<dbReference type="InterPro" id="IPR003660">
    <property type="entry name" value="HAMP_dom"/>
</dbReference>
<keyword evidence="10" id="KW-0812">Transmembrane</keyword>
<dbReference type="EMBL" id="ABVQ01000036">
    <property type="protein sequence ID" value="EEC57678.1"/>
    <property type="molecule type" value="Genomic_DNA"/>
</dbReference>
<dbReference type="GO" id="GO:0004721">
    <property type="term" value="F:phosphoprotein phosphatase activity"/>
    <property type="evidence" value="ECO:0007669"/>
    <property type="project" value="TreeGrafter"/>
</dbReference>
<keyword evidence="10" id="KW-0472">Membrane</keyword>
<sequence length="481" mass="54244">MGRIKTIIGKIKKFIHSMRFGIFAVILILGSIPMTVLEHSMHAYYRSAMINNTQAQLQVQAVALAGEIGKYQDKTFTSTGSYEAVIRQYSTFSDSRILLVNYGYVIAYDSYAFESGKTIVSENVIKAFTTKKTISAYNKAAGSIEIMTPVLDDNKNAYAVVVMSTDVSEALNYTDDVLQKIYIIKVSAITMLIIIAFIISGILVRPIGNVTHQVNDIAMGHYDRRIRKGAYSELSDMTSGFNDILDKMNNLDESRQEFVSNVSHELKTPITSMKVLADSLNTQEDVPVELYREFMADIVEEIDRESKIIDDLLSLVKMDKSSMTLNISSVNINELLELILKRLKPIAQKKNIELLFESFRPVVAEIDEVKFTIAISNLVENAIKYNRDNGWVHVSLNADHRYFYVRVEDNGIGIPQESQKMVFERFYRVDKARSRQTGGTGLGLSIVRNAVLMHHGAIRLHSEEDVGTTFTVRIPLNYVPE</sequence>
<feature type="domain" description="HAMP" evidence="12">
    <location>
        <begin position="201"/>
        <end position="253"/>
    </location>
</feature>
<accession>B7ASY2</accession>
<keyword evidence="6" id="KW-0547">Nucleotide-binding</keyword>
<protein>
    <recommendedName>
        <fullName evidence="3">histidine kinase</fullName>
        <ecNumber evidence="3">2.7.13.3</ecNumber>
    </recommendedName>
</protein>
<dbReference type="Gene3D" id="6.10.340.10">
    <property type="match status" value="1"/>
</dbReference>
<dbReference type="Pfam" id="PF00512">
    <property type="entry name" value="HisKA"/>
    <property type="match status" value="1"/>
</dbReference>
<dbReference type="FunFam" id="3.30.565.10:FF:000037">
    <property type="entry name" value="Hybrid sensor histidine kinase/response regulator"/>
    <property type="match status" value="1"/>
</dbReference>
<keyword evidence="4" id="KW-0597">Phosphoprotein</keyword>
<comment type="subcellular location">
    <subcellularLocation>
        <location evidence="2">Membrane</location>
    </subcellularLocation>
</comment>
<dbReference type="InterPro" id="IPR036890">
    <property type="entry name" value="HATPase_C_sf"/>
</dbReference>
<dbReference type="PROSITE" id="PS50885">
    <property type="entry name" value="HAMP"/>
    <property type="match status" value="1"/>
</dbReference>